<evidence type="ECO:0000313" key="2">
    <source>
        <dbReference type="EMBL" id="KAG6420035.1"/>
    </source>
</evidence>
<feature type="compositionally biased region" description="Basic residues" evidence="1">
    <location>
        <begin position="146"/>
        <end position="160"/>
    </location>
</feature>
<feature type="region of interest" description="Disordered" evidence="1">
    <location>
        <begin position="216"/>
        <end position="244"/>
    </location>
</feature>
<gene>
    <name evidence="2" type="ORF">SASPL_116549</name>
</gene>
<dbReference type="PANTHER" id="PTHR35719:SF2">
    <property type="entry name" value="ABC TRANSMEMBRANE TYPE-1 DOMAIN-CONTAINING PROTEIN"/>
    <property type="match status" value="1"/>
</dbReference>
<organism evidence="2">
    <name type="scientific">Salvia splendens</name>
    <name type="common">Scarlet sage</name>
    <dbReference type="NCBI Taxonomy" id="180675"/>
    <lineage>
        <taxon>Eukaryota</taxon>
        <taxon>Viridiplantae</taxon>
        <taxon>Streptophyta</taxon>
        <taxon>Embryophyta</taxon>
        <taxon>Tracheophyta</taxon>
        <taxon>Spermatophyta</taxon>
        <taxon>Magnoliopsida</taxon>
        <taxon>eudicotyledons</taxon>
        <taxon>Gunneridae</taxon>
        <taxon>Pentapetalae</taxon>
        <taxon>asterids</taxon>
        <taxon>lamiids</taxon>
        <taxon>Lamiales</taxon>
        <taxon>Lamiaceae</taxon>
        <taxon>Nepetoideae</taxon>
        <taxon>Mentheae</taxon>
        <taxon>Salviinae</taxon>
        <taxon>Salvia</taxon>
        <taxon>Salvia subgen. Calosphace</taxon>
        <taxon>core Calosphace</taxon>
    </lineage>
</organism>
<comment type="caution">
    <text evidence="2">The sequence shown here is derived from an EMBL/GenBank/DDBJ whole genome shotgun (WGS) entry which is preliminary data.</text>
</comment>
<name>A0A8X8XXM5_SALSN</name>
<dbReference type="AlphaFoldDB" id="A0A8X8XXM5"/>
<evidence type="ECO:0000313" key="3">
    <source>
        <dbReference type="Proteomes" id="UP000298416"/>
    </source>
</evidence>
<reference evidence="2" key="2">
    <citation type="submission" date="2020-08" db="EMBL/GenBank/DDBJ databases">
        <title>Plant Genome Project.</title>
        <authorList>
            <person name="Zhang R.-G."/>
        </authorList>
    </citation>
    <scope>NUCLEOTIDE SEQUENCE</scope>
    <source>
        <strain evidence="2">Huo1</strain>
        <tissue evidence="2">Leaf</tissue>
    </source>
</reference>
<reference evidence="2" key="1">
    <citation type="submission" date="2018-01" db="EMBL/GenBank/DDBJ databases">
        <authorList>
            <person name="Mao J.F."/>
        </authorList>
    </citation>
    <scope>NUCLEOTIDE SEQUENCE</scope>
    <source>
        <strain evidence="2">Huo1</strain>
        <tissue evidence="2">Leaf</tissue>
    </source>
</reference>
<dbReference type="EMBL" id="PNBA02000006">
    <property type="protein sequence ID" value="KAG6420035.1"/>
    <property type="molecule type" value="Genomic_DNA"/>
</dbReference>
<accession>A0A8X8XXM5</accession>
<proteinExistence type="predicted"/>
<dbReference type="OrthoDB" id="785439at2759"/>
<sequence>MAVIEVALHLHAPPFLSHRASVFLYAPSSGINLHCRPLSVSGHRFLLVRQWPLHICQCRRWDSNAEYYAAEEIEDFDEQWTAALEDYIDSIWILKVFGSYGWMLPPILLSLLLANGLKAFLLALALPIGQSTFAFAINRFQNRGKDKPKRKDKTKKRRSRVYSSRDAGSVESPEYTYGQRPQRKQKGYQSWGSKDDFTTTAADFGGWDELDSGMDYNVGGGSSRREQRKTSGSRGASAKKGGKRILRESDGPLLLRLLISVFPFLSTWTKML</sequence>
<protein>
    <submittedName>
        <fullName evidence="2">Uncharacterized protein</fullName>
    </submittedName>
</protein>
<dbReference type="Proteomes" id="UP000298416">
    <property type="component" value="Unassembled WGS sequence"/>
</dbReference>
<dbReference type="PANTHER" id="PTHR35719">
    <property type="entry name" value="OS01G0680600 PROTEIN"/>
    <property type="match status" value="1"/>
</dbReference>
<evidence type="ECO:0000256" key="1">
    <source>
        <dbReference type="SAM" id="MobiDB-lite"/>
    </source>
</evidence>
<keyword evidence="3" id="KW-1185">Reference proteome</keyword>
<feature type="region of interest" description="Disordered" evidence="1">
    <location>
        <begin position="144"/>
        <end position="192"/>
    </location>
</feature>